<dbReference type="CDD" id="cd09272">
    <property type="entry name" value="RNase_HI_RT_Ty1"/>
    <property type="match status" value="1"/>
</dbReference>
<evidence type="ECO:0000313" key="2">
    <source>
        <dbReference type="Proteomes" id="UP001291623"/>
    </source>
</evidence>
<evidence type="ECO:0000313" key="1">
    <source>
        <dbReference type="EMBL" id="KAK4341745.1"/>
    </source>
</evidence>
<dbReference type="Proteomes" id="UP001291623">
    <property type="component" value="Unassembled WGS sequence"/>
</dbReference>
<accession>A0AAE1QY16</accession>
<organism evidence="1 2">
    <name type="scientific">Anisodus tanguticus</name>
    <dbReference type="NCBI Taxonomy" id="243964"/>
    <lineage>
        <taxon>Eukaryota</taxon>
        <taxon>Viridiplantae</taxon>
        <taxon>Streptophyta</taxon>
        <taxon>Embryophyta</taxon>
        <taxon>Tracheophyta</taxon>
        <taxon>Spermatophyta</taxon>
        <taxon>Magnoliopsida</taxon>
        <taxon>eudicotyledons</taxon>
        <taxon>Gunneridae</taxon>
        <taxon>Pentapetalae</taxon>
        <taxon>asterids</taxon>
        <taxon>lamiids</taxon>
        <taxon>Solanales</taxon>
        <taxon>Solanaceae</taxon>
        <taxon>Solanoideae</taxon>
        <taxon>Hyoscyameae</taxon>
        <taxon>Anisodus</taxon>
    </lineage>
</organism>
<name>A0AAE1QY16_9SOLA</name>
<gene>
    <name evidence="1" type="ORF">RND71_037561</name>
</gene>
<keyword evidence="2" id="KW-1185">Reference proteome</keyword>
<sequence>MTKPPQGRLIHLSPQASLVYCDNISAIYLSHNPVQHQRTKDIEMDIHFVREKVALGHVKILHVPSSYQYANIFTKGLPRQLFTDSKSSLSVRPPPAPTEGVY</sequence>
<dbReference type="EMBL" id="JAVYJV010000021">
    <property type="protein sequence ID" value="KAK4341745.1"/>
    <property type="molecule type" value="Genomic_DNA"/>
</dbReference>
<comment type="caution">
    <text evidence="1">The sequence shown here is derived from an EMBL/GenBank/DDBJ whole genome shotgun (WGS) entry which is preliminary data.</text>
</comment>
<dbReference type="AlphaFoldDB" id="A0AAE1QY16"/>
<proteinExistence type="predicted"/>
<reference evidence="1" key="1">
    <citation type="submission" date="2023-12" db="EMBL/GenBank/DDBJ databases">
        <title>Genome assembly of Anisodus tanguticus.</title>
        <authorList>
            <person name="Wang Y.-J."/>
        </authorList>
    </citation>
    <scope>NUCLEOTIDE SEQUENCE</scope>
    <source>
        <strain evidence="1">KB-2021</strain>
        <tissue evidence="1">Leaf</tissue>
    </source>
</reference>
<protein>
    <submittedName>
        <fullName evidence="1">Uncharacterized protein</fullName>
    </submittedName>
</protein>